<sequence length="111" mass="12801">MFKLPEISYPLAIDTIGKSLAMGEEHEIHCLNNGCHHTARLNMVALGHRIGFEHSCLVQDIGRFFYCPRCREAGRPDKRIGLTCHPLTAQHSEWPRERQLLREKSIRARPE</sequence>
<dbReference type="Proteomes" id="UP000558284">
    <property type="component" value="Unassembled WGS sequence"/>
</dbReference>
<name>A0A838B6K4_9HYPH</name>
<dbReference type="AlphaFoldDB" id="A0A838B6K4"/>
<dbReference type="RefSeq" id="WP_181058650.1">
    <property type="nucleotide sequence ID" value="NZ_JACDTY010000007.1"/>
</dbReference>
<evidence type="ECO:0000313" key="1">
    <source>
        <dbReference type="EMBL" id="MBA1141773.1"/>
    </source>
</evidence>
<reference evidence="1 2" key="1">
    <citation type="submission" date="2020-07" db="EMBL/GenBank/DDBJ databases">
        <title>Definition of the novel symbiovar canariense within Mesorhizobium novociceri, a new species of genus Mesorhizobium nodulating Cicer canariense in the Caldera de Taburiente National Park (La Palma, Canary Islands).</title>
        <authorList>
            <person name="Leon-Barrios M."/>
            <person name="Perez-Yepez J."/>
            <person name="Flores-Felix J.D."/>
            <person name="Ramirez-Baena M.H."/>
            <person name="Pulido-Suarez L."/>
            <person name="Igual J.M."/>
            <person name="Velazquez E."/>
            <person name="Peix A."/>
        </authorList>
    </citation>
    <scope>NUCLEOTIDE SEQUENCE [LARGE SCALE GENOMIC DNA]</scope>
    <source>
        <strain evidence="1 2">CCANP35</strain>
    </source>
</reference>
<evidence type="ECO:0000313" key="2">
    <source>
        <dbReference type="Proteomes" id="UP000558284"/>
    </source>
</evidence>
<gene>
    <name evidence="1" type="ORF">H0241_16105</name>
</gene>
<keyword evidence="2" id="KW-1185">Reference proteome</keyword>
<protein>
    <submittedName>
        <fullName evidence="1">Uncharacterized protein</fullName>
    </submittedName>
</protein>
<proteinExistence type="predicted"/>
<organism evidence="1 2">
    <name type="scientific">Mesorhizobium neociceri</name>
    <dbReference type="NCBI Taxonomy" id="1307853"/>
    <lineage>
        <taxon>Bacteria</taxon>
        <taxon>Pseudomonadati</taxon>
        <taxon>Pseudomonadota</taxon>
        <taxon>Alphaproteobacteria</taxon>
        <taxon>Hyphomicrobiales</taxon>
        <taxon>Phyllobacteriaceae</taxon>
        <taxon>Mesorhizobium</taxon>
    </lineage>
</organism>
<accession>A0A838B6K4</accession>
<comment type="caution">
    <text evidence="1">The sequence shown here is derived from an EMBL/GenBank/DDBJ whole genome shotgun (WGS) entry which is preliminary data.</text>
</comment>
<dbReference type="EMBL" id="JACDTY010000007">
    <property type="protein sequence ID" value="MBA1141773.1"/>
    <property type="molecule type" value="Genomic_DNA"/>
</dbReference>